<dbReference type="Proteomes" id="UP001147782">
    <property type="component" value="Unassembled WGS sequence"/>
</dbReference>
<evidence type="ECO:0000256" key="3">
    <source>
        <dbReference type="ARBA" id="ARBA00022833"/>
    </source>
</evidence>
<dbReference type="GO" id="GO:0008270">
    <property type="term" value="F:zinc ion binding"/>
    <property type="evidence" value="ECO:0007669"/>
    <property type="project" value="UniProtKB-KW"/>
</dbReference>
<evidence type="ECO:0000256" key="4">
    <source>
        <dbReference type="PROSITE-ProRule" id="PRU00134"/>
    </source>
</evidence>
<organism evidence="6 7">
    <name type="scientific">Penicillium cataractarum</name>
    <dbReference type="NCBI Taxonomy" id="2100454"/>
    <lineage>
        <taxon>Eukaryota</taxon>
        <taxon>Fungi</taxon>
        <taxon>Dikarya</taxon>
        <taxon>Ascomycota</taxon>
        <taxon>Pezizomycotina</taxon>
        <taxon>Eurotiomycetes</taxon>
        <taxon>Eurotiomycetidae</taxon>
        <taxon>Eurotiales</taxon>
        <taxon>Aspergillaceae</taxon>
        <taxon>Penicillium</taxon>
    </lineage>
</organism>
<dbReference type="EMBL" id="JAPZBS010000008">
    <property type="protein sequence ID" value="KAJ5363720.1"/>
    <property type="molecule type" value="Genomic_DNA"/>
</dbReference>
<evidence type="ECO:0000259" key="5">
    <source>
        <dbReference type="PROSITE" id="PS50865"/>
    </source>
</evidence>
<dbReference type="Gene3D" id="6.10.140.2220">
    <property type="match status" value="1"/>
</dbReference>
<keyword evidence="3" id="KW-0862">Zinc</keyword>
<dbReference type="OrthoDB" id="432970at2759"/>
<comment type="caution">
    <text evidence="6">The sequence shown here is derived from an EMBL/GenBank/DDBJ whole genome shotgun (WGS) entry which is preliminary data.</text>
</comment>
<reference evidence="6" key="2">
    <citation type="journal article" date="2023" name="IMA Fungus">
        <title>Comparative genomic study of the Penicillium genus elucidates a diverse pangenome and 15 lateral gene transfer events.</title>
        <authorList>
            <person name="Petersen C."/>
            <person name="Sorensen T."/>
            <person name="Nielsen M.R."/>
            <person name="Sondergaard T.E."/>
            <person name="Sorensen J.L."/>
            <person name="Fitzpatrick D.A."/>
            <person name="Frisvad J.C."/>
            <person name="Nielsen K.L."/>
        </authorList>
    </citation>
    <scope>NUCLEOTIDE SEQUENCE</scope>
    <source>
        <strain evidence="6">IBT 29864</strain>
    </source>
</reference>
<sequence>MPAEPCSVTACTNPGTLTCSICDQPKTRYCSAACQKQDWTTHKRTCAGAQKHNCFIIRTTAPNGSTNPADRIEPFPLSAYGNWIVEMKELQQRLGWPHADEAGKFYSHQAKDNHWYYYMYASSAPGLPVNDIATRCRHHAREVRGDVAVVRSGPEGFASYEETFCRMELLKTVNYYNTANSSEVFGQRERSRFGERSGFPPGFLDAHGLTTMHFS</sequence>
<dbReference type="Pfam" id="PF01753">
    <property type="entry name" value="zf-MYND"/>
    <property type="match status" value="1"/>
</dbReference>
<dbReference type="AlphaFoldDB" id="A0A9W9RQC5"/>
<protein>
    <recommendedName>
        <fullName evidence="5">MYND-type domain-containing protein</fullName>
    </recommendedName>
</protein>
<reference evidence="6" key="1">
    <citation type="submission" date="2022-11" db="EMBL/GenBank/DDBJ databases">
        <authorList>
            <person name="Petersen C."/>
        </authorList>
    </citation>
    <scope>NUCLEOTIDE SEQUENCE</scope>
    <source>
        <strain evidence="6">IBT 29864</strain>
    </source>
</reference>
<dbReference type="RefSeq" id="XP_056551347.1">
    <property type="nucleotide sequence ID" value="XM_056702347.1"/>
</dbReference>
<evidence type="ECO:0000256" key="2">
    <source>
        <dbReference type="ARBA" id="ARBA00022771"/>
    </source>
</evidence>
<accession>A0A9W9RQC5</accession>
<evidence type="ECO:0000256" key="1">
    <source>
        <dbReference type="ARBA" id="ARBA00022723"/>
    </source>
</evidence>
<evidence type="ECO:0000313" key="6">
    <source>
        <dbReference type="EMBL" id="KAJ5363720.1"/>
    </source>
</evidence>
<feature type="domain" description="MYND-type" evidence="5">
    <location>
        <begin position="3"/>
        <end position="46"/>
    </location>
</feature>
<keyword evidence="7" id="KW-1185">Reference proteome</keyword>
<keyword evidence="1" id="KW-0479">Metal-binding</keyword>
<evidence type="ECO:0000313" key="7">
    <source>
        <dbReference type="Proteomes" id="UP001147782"/>
    </source>
</evidence>
<dbReference type="GeneID" id="81441526"/>
<dbReference type="SUPFAM" id="SSF144232">
    <property type="entry name" value="HIT/MYND zinc finger-like"/>
    <property type="match status" value="1"/>
</dbReference>
<dbReference type="PROSITE" id="PS50865">
    <property type="entry name" value="ZF_MYND_2"/>
    <property type="match status" value="1"/>
</dbReference>
<name>A0A9W9RQC5_9EURO</name>
<keyword evidence="2 4" id="KW-0863">Zinc-finger</keyword>
<gene>
    <name evidence="6" type="ORF">N7496_009433</name>
</gene>
<proteinExistence type="predicted"/>
<dbReference type="InterPro" id="IPR002893">
    <property type="entry name" value="Znf_MYND"/>
</dbReference>